<sequence>MPSAVELESLAVEVPETQVKLNSISSTPPLPVTVPSVSLTTGVDAAALQTASKILHIIDRYHLKRSVDTAAKADEGALKFLALIYTHVKAGDVVPMCLPAFPFKSPNSQSKVLGKLPDRAEELALAHLNGLCLAIQDIYPPGANLTIISDGLVYNDLLGVPDKDVWNYGETLRALAAAKGYKHISFSRLRDLVTIQLPEQLDEMTYVANASNFRRALLNTFSRPDWEWKTVSQSDDVCLTYRGYIKFLETDLETVYPIGDERSKTKYKRGIEYIAKQMMARGDAFASAVRQKYKDSVRLSIHPSTGATKLSISLLPTDTTYTTPWHCAVAYRLDGTTTTGMRSDFENDESFELVYENGRPSYYREKSDLFSWGAEKGGVVFEPLYPSGFLAKPARGPYSMTMDDVDAKKVRLLSEINSPVILRGFIKKPNKEQFAKKSEEFGKPTAWKFGLILEVKDQGTNSSGLNNVLSREWMPWHYDGLFKTVKQVDENGEETLVSTPPRFQIFVGATSSPRDTGFTLFASSTLFLKYLPDWLRLGALSEMTWTVSTASFNATVLKGLPMIVSHPTTGKPCLRYHEPWPQSKTQFEPTNVTIDGLKAADSSAICEAIDSVLHDRRVAYYHVWDKGDIVVSDNILMMHTRSDFNSGSDRELWRIHFD</sequence>
<dbReference type="SUPFAM" id="SSF51197">
    <property type="entry name" value="Clavaminate synthase-like"/>
    <property type="match status" value="1"/>
</dbReference>
<dbReference type="InterPro" id="IPR007817">
    <property type="entry name" value="Isocyanide_synthase_DIT1"/>
</dbReference>
<dbReference type="PANTHER" id="PTHR37285">
    <property type="entry name" value="SPORE WALL MATURATION PROTEIN DIT1"/>
    <property type="match status" value="1"/>
</dbReference>
<dbReference type="PANTHER" id="PTHR37285:SF5">
    <property type="entry name" value="SPORE WALL MATURATION PROTEIN DIT1"/>
    <property type="match status" value="1"/>
</dbReference>
<dbReference type="Pfam" id="PF05141">
    <property type="entry name" value="DIT1_PvcA"/>
    <property type="match status" value="1"/>
</dbReference>
<dbReference type="GO" id="GO:0016491">
    <property type="term" value="F:oxidoreductase activity"/>
    <property type="evidence" value="ECO:0007669"/>
    <property type="project" value="UniProtKB-KW"/>
</dbReference>
<dbReference type="InterPro" id="IPR003819">
    <property type="entry name" value="TauD/TfdA-like"/>
</dbReference>
<dbReference type="GeneID" id="80870963"/>
<evidence type="ECO:0000313" key="4">
    <source>
        <dbReference type="Proteomes" id="UP001140511"/>
    </source>
</evidence>
<evidence type="ECO:0000313" key="3">
    <source>
        <dbReference type="EMBL" id="KAJ4855697.1"/>
    </source>
</evidence>
<evidence type="ECO:0000259" key="2">
    <source>
        <dbReference type="Pfam" id="PF02668"/>
    </source>
</evidence>
<dbReference type="RefSeq" id="XP_056024753.1">
    <property type="nucleotide sequence ID" value="XM_056176275.1"/>
</dbReference>
<dbReference type="Pfam" id="PF02668">
    <property type="entry name" value="TauD"/>
    <property type="match status" value="1"/>
</dbReference>
<proteinExistence type="predicted"/>
<evidence type="ECO:0000256" key="1">
    <source>
        <dbReference type="ARBA" id="ARBA00023002"/>
    </source>
</evidence>
<comment type="caution">
    <text evidence="3">The sequence shown here is derived from an EMBL/GenBank/DDBJ whole genome shotgun (WGS) entry which is preliminary data.</text>
</comment>
<name>A0A9W9E3Y6_9HYPO</name>
<dbReference type="Gene3D" id="3.60.130.10">
    <property type="entry name" value="Clavaminate synthase-like"/>
    <property type="match status" value="1"/>
</dbReference>
<keyword evidence="1" id="KW-0560">Oxidoreductase</keyword>
<dbReference type="InterPro" id="IPR042098">
    <property type="entry name" value="TauD-like_sf"/>
</dbReference>
<organism evidence="3 4">
    <name type="scientific">Trichoderma breve</name>
    <dbReference type="NCBI Taxonomy" id="2034170"/>
    <lineage>
        <taxon>Eukaryota</taxon>
        <taxon>Fungi</taxon>
        <taxon>Dikarya</taxon>
        <taxon>Ascomycota</taxon>
        <taxon>Pezizomycotina</taxon>
        <taxon>Sordariomycetes</taxon>
        <taxon>Hypocreomycetidae</taxon>
        <taxon>Hypocreales</taxon>
        <taxon>Hypocreaceae</taxon>
        <taxon>Trichoderma</taxon>
    </lineage>
</organism>
<protein>
    <submittedName>
        <fullName evidence="3">Pyoverdine/dityrosine biosynthesis protein domain-containing protein</fullName>
    </submittedName>
</protein>
<reference evidence="3" key="1">
    <citation type="submission" date="2022-09" db="EMBL/GenBank/DDBJ databases">
        <title>Chromosome-level assembly of Trichoderma breve T069, a fungus used in development of biopesticide product.</title>
        <authorList>
            <person name="Lin R."/>
            <person name="Liu T."/>
        </authorList>
    </citation>
    <scope>NUCLEOTIDE SEQUENCE</scope>
    <source>
        <strain evidence="3">T069</strain>
    </source>
</reference>
<keyword evidence="4" id="KW-1185">Reference proteome</keyword>
<dbReference type="Proteomes" id="UP001140511">
    <property type="component" value="Unassembled WGS sequence"/>
</dbReference>
<feature type="domain" description="TauD/TfdA-like" evidence="2">
    <location>
        <begin position="397"/>
        <end position="655"/>
    </location>
</feature>
<dbReference type="AlphaFoldDB" id="A0A9W9E3Y6"/>
<accession>A0A9W9E3Y6</accession>
<gene>
    <name evidence="3" type="ORF">T069G_09065</name>
</gene>
<dbReference type="EMBL" id="JAOPEN010000006">
    <property type="protein sequence ID" value="KAJ4855697.1"/>
    <property type="molecule type" value="Genomic_DNA"/>
</dbReference>